<keyword evidence="4" id="KW-1185">Reference proteome</keyword>
<feature type="transmembrane region" description="Helical" evidence="1">
    <location>
        <begin position="155"/>
        <end position="173"/>
    </location>
</feature>
<dbReference type="CDD" id="cd01949">
    <property type="entry name" value="GGDEF"/>
    <property type="match status" value="1"/>
</dbReference>
<keyword evidence="1" id="KW-1133">Transmembrane helix</keyword>
<dbReference type="InterPro" id="IPR029787">
    <property type="entry name" value="Nucleotide_cyclase"/>
</dbReference>
<keyword evidence="1" id="KW-0812">Transmembrane</keyword>
<dbReference type="NCBIfam" id="TIGR00254">
    <property type="entry name" value="GGDEF"/>
    <property type="match status" value="1"/>
</dbReference>
<evidence type="ECO:0000259" key="2">
    <source>
        <dbReference type="PROSITE" id="PS50887"/>
    </source>
</evidence>
<dbReference type="Proteomes" id="UP000249341">
    <property type="component" value="Unassembled WGS sequence"/>
</dbReference>
<gene>
    <name evidence="3" type="ORF">B0I29_1095</name>
</gene>
<dbReference type="PANTHER" id="PTHR45138:SF9">
    <property type="entry name" value="DIGUANYLATE CYCLASE DGCM-RELATED"/>
    <property type="match status" value="1"/>
</dbReference>
<proteinExistence type="predicted"/>
<dbReference type="Pfam" id="PF00990">
    <property type="entry name" value="GGDEF"/>
    <property type="match status" value="1"/>
</dbReference>
<feature type="transmembrane region" description="Helical" evidence="1">
    <location>
        <begin position="124"/>
        <end position="143"/>
    </location>
</feature>
<evidence type="ECO:0000256" key="1">
    <source>
        <dbReference type="SAM" id="Phobius"/>
    </source>
</evidence>
<comment type="caution">
    <text evidence="3">The sequence shown here is derived from an EMBL/GenBank/DDBJ whole genome shotgun (WGS) entry which is preliminary data.</text>
</comment>
<dbReference type="PANTHER" id="PTHR45138">
    <property type="entry name" value="REGULATORY COMPONENTS OF SENSORY TRANSDUCTION SYSTEM"/>
    <property type="match status" value="1"/>
</dbReference>
<keyword evidence="1" id="KW-0472">Membrane</keyword>
<feature type="transmembrane region" description="Helical" evidence="1">
    <location>
        <begin position="20"/>
        <end position="41"/>
    </location>
</feature>
<feature type="domain" description="GGDEF" evidence="2">
    <location>
        <begin position="281"/>
        <end position="371"/>
    </location>
</feature>
<name>A0A327Z9E5_9ACTN</name>
<dbReference type="Gene3D" id="3.30.70.270">
    <property type="match status" value="1"/>
</dbReference>
<protein>
    <submittedName>
        <fullName evidence="3">Diguanylate cyclase (GGDEF)-like protein</fullName>
    </submittedName>
</protein>
<dbReference type="InterPro" id="IPR043128">
    <property type="entry name" value="Rev_trsase/Diguanyl_cyclase"/>
</dbReference>
<feature type="transmembrane region" description="Helical" evidence="1">
    <location>
        <begin position="91"/>
        <end position="112"/>
    </location>
</feature>
<dbReference type="PROSITE" id="PS50887">
    <property type="entry name" value="GGDEF"/>
    <property type="match status" value="1"/>
</dbReference>
<dbReference type="GO" id="GO:0052621">
    <property type="term" value="F:diguanylate cyclase activity"/>
    <property type="evidence" value="ECO:0007669"/>
    <property type="project" value="TreeGrafter"/>
</dbReference>
<dbReference type="EMBL" id="QLMJ01000009">
    <property type="protein sequence ID" value="RAK35532.1"/>
    <property type="molecule type" value="Genomic_DNA"/>
</dbReference>
<evidence type="ECO:0000313" key="4">
    <source>
        <dbReference type="Proteomes" id="UP000249341"/>
    </source>
</evidence>
<reference evidence="3 4" key="1">
    <citation type="submission" date="2018-06" db="EMBL/GenBank/DDBJ databases">
        <title>Genomic Encyclopedia of Type Strains, Phase III (KMG-III): the genomes of soil and plant-associated and newly described type strains.</title>
        <authorList>
            <person name="Whitman W."/>
        </authorList>
    </citation>
    <scope>NUCLEOTIDE SEQUENCE [LARGE SCALE GENOMIC DNA]</scope>
    <source>
        <strain evidence="3 4">CGMCC 4.7090</strain>
    </source>
</reference>
<evidence type="ECO:0000313" key="3">
    <source>
        <dbReference type="EMBL" id="RAK35532.1"/>
    </source>
</evidence>
<dbReference type="SUPFAM" id="SSF55073">
    <property type="entry name" value="Nucleotide cyclase"/>
    <property type="match status" value="1"/>
</dbReference>
<dbReference type="InterPro" id="IPR000160">
    <property type="entry name" value="GGDEF_dom"/>
</dbReference>
<dbReference type="SMART" id="SM00267">
    <property type="entry name" value="GGDEF"/>
    <property type="match status" value="1"/>
</dbReference>
<dbReference type="InterPro" id="IPR050469">
    <property type="entry name" value="Diguanylate_Cyclase"/>
</dbReference>
<feature type="transmembrane region" description="Helical" evidence="1">
    <location>
        <begin position="194"/>
        <end position="214"/>
    </location>
</feature>
<sequence>MPSREVRADVGGGGAVPLRLSSAAVLRAVLIAMVVAGLGYLTGNAALRLALPLLSDVGAAVAVMAVLRWYRGTYRPVWLFIGPGLRLDTPALGQILTLLPVYCIAAIMGGLVRLAPDGGPVKNTLRYMFTALGISLSGMVVVVTHTDPVTGGQPTWVVLFWVAAMLCLAGAALDPGNNELGRVPQGTGQGTVRLPYLGVGLLLGPVVGGVPQVFGRAPDGVMLCAGQAVMTVLVLVRLNQSERDRAAQQRLLAEQAQHDELTGLPNRRYLFELLKTLEGAGGVAVLFCDLNEFKPINDELGHEAGDSVLRAAAARLRDAVRGEDVVGRVGGDEFLIICPDVRREAGRQGRRPRTAAVAHSRLTSIDGVLFS</sequence>
<dbReference type="AlphaFoldDB" id="A0A327Z9E5"/>
<organism evidence="3 4">
    <name type="scientific">Actinoplanes lutulentus</name>
    <dbReference type="NCBI Taxonomy" id="1287878"/>
    <lineage>
        <taxon>Bacteria</taxon>
        <taxon>Bacillati</taxon>
        <taxon>Actinomycetota</taxon>
        <taxon>Actinomycetes</taxon>
        <taxon>Micromonosporales</taxon>
        <taxon>Micromonosporaceae</taxon>
        <taxon>Actinoplanes</taxon>
    </lineage>
</organism>
<dbReference type="RefSeq" id="WP_220091372.1">
    <property type="nucleotide sequence ID" value="NZ_JACHWI010000006.1"/>
</dbReference>
<accession>A0A327Z9E5</accession>
<feature type="transmembrane region" description="Helical" evidence="1">
    <location>
        <begin position="53"/>
        <end position="71"/>
    </location>
</feature>